<dbReference type="PANTHER" id="PTHR21028">
    <property type="entry name" value="SI:CH211-156B7.4"/>
    <property type="match status" value="1"/>
</dbReference>
<accession>A0A914UXQ0</accession>
<dbReference type="AlphaFoldDB" id="A0A914UXQ0"/>
<evidence type="ECO:0000313" key="4">
    <source>
        <dbReference type="WBParaSite" id="PSAMB.scaffold134size74252.g2370.t1"/>
    </source>
</evidence>
<dbReference type="Proteomes" id="UP000887566">
    <property type="component" value="Unplaced"/>
</dbReference>
<organism evidence="3 4">
    <name type="scientific">Plectus sambesii</name>
    <dbReference type="NCBI Taxonomy" id="2011161"/>
    <lineage>
        <taxon>Eukaryota</taxon>
        <taxon>Metazoa</taxon>
        <taxon>Ecdysozoa</taxon>
        <taxon>Nematoda</taxon>
        <taxon>Chromadorea</taxon>
        <taxon>Plectida</taxon>
        <taxon>Plectina</taxon>
        <taxon>Plectoidea</taxon>
        <taxon>Plectidae</taxon>
        <taxon>Plectus</taxon>
    </lineage>
</organism>
<protein>
    <submittedName>
        <fullName evidence="4">CYTH domain-containing protein</fullName>
    </submittedName>
</protein>
<dbReference type="InterPro" id="IPR023577">
    <property type="entry name" value="CYTH_domain"/>
</dbReference>
<evidence type="ECO:0000313" key="3">
    <source>
        <dbReference type="Proteomes" id="UP000887566"/>
    </source>
</evidence>
<evidence type="ECO:0000259" key="2">
    <source>
        <dbReference type="PROSITE" id="PS51707"/>
    </source>
</evidence>
<dbReference type="CDD" id="cd07890">
    <property type="entry name" value="CYTH-like_AC_IV-like"/>
    <property type="match status" value="1"/>
</dbReference>
<dbReference type="PROSITE" id="PS51707">
    <property type="entry name" value="CYTH"/>
    <property type="match status" value="1"/>
</dbReference>
<dbReference type="InterPro" id="IPR033469">
    <property type="entry name" value="CYTH-like_dom_sf"/>
</dbReference>
<dbReference type="Pfam" id="PF01928">
    <property type="entry name" value="CYTH"/>
    <property type="match status" value="1"/>
</dbReference>
<dbReference type="InterPro" id="IPR008173">
    <property type="entry name" value="Adenylyl_cyclase_CyaB"/>
</dbReference>
<keyword evidence="1" id="KW-0472">Membrane</keyword>
<feature type="transmembrane region" description="Helical" evidence="1">
    <location>
        <begin position="87"/>
        <end position="104"/>
    </location>
</feature>
<dbReference type="WBParaSite" id="PSAMB.scaffold134size74252.g2370.t1">
    <property type="protein sequence ID" value="PSAMB.scaffold134size74252.g2370.t1"/>
    <property type="gene ID" value="PSAMB.scaffold134size74252.g2370"/>
</dbReference>
<keyword evidence="3" id="KW-1185">Reference proteome</keyword>
<dbReference type="GO" id="GO:0016462">
    <property type="term" value="F:pyrophosphatase activity"/>
    <property type="evidence" value="ECO:0007669"/>
    <property type="project" value="UniProtKB-ARBA"/>
</dbReference>
<keyword evidence="1" id="KW-1133">Transmembrane helix</keyword>
<feature type="domain" description="CYTH" evidence="2">
    <location>
        <begin position="2"/>
        <end position="174"/>
    </location>
</feature>
<evidence type="ECO:0000256" key="1">
    <source>
        <dbReference type="SAM" id="Phobius"/>
    </source>
</evidence>
<dbReference type="SMART" id="SM01118">
    <property type="entry name" value="CYTH"/>
    <property type="match status" value="1"/>
</dbReference>
<dbReference type="Gene3D" id="2.40.320.10">
    <property type="entry name" value="Hypothetical Protein Pfu-838710-001"/>
    <property type="match status" value="1"/>
</dbReference>
<proteinExistence type="predicted"/>
<reference evidence="4" key="1">
    <citation type="submission" date="2022-11" db="UniProtKB">
        <authorList>
            <consortium name="WormBaseParasite"/>
        </authorList>
    </citation>
    <scope>IDENTIFICATION</scope>
</reference>
<name>A0A914UXQ0_9BILA</name>
<sequence length="178" mass="19945">MPRNVEIKAKVADAEQLEQLAMALTESYGDIMSQTDTFFIVPHGRLKLRVLGERQEGQQEGQLIFYHRPDVSGPKLSEFQTTFVDDAASLLLTLSLALGVLGVVKKRRKLFMYGQTRIHVDTVEELGSYMELEVMLTDDQTLEDGQKIAEEVMEKLQIKTSDLVTGAYLDSLIHKAAA</sequence>
<dbReference type="SUPFAM" id="SSF55154">
    <property type="entry name" value="CYTH-like phosphatases"/>
    <property type="match status" value="1"/>
</dbReference>
<keyword evidence="1" id="KW-0812">Transmembrane</keyword>
<dbReference type="PANTHER" id="PTHR21028:SF2">
    <property type="entry name" value="CYTH DOMAIN-CONTAINING PROTEIN"/>
    <property type="match status" value="1"/>
</dbReference>